<evidence type="ECO:0000256" key="1">
    <source>
        <dbReference type="SAM" id="Phobius"/>
    </source>
</evidence>
<evidence type="ECO:0000313" key="2">
    <source>
        <dbReference type="EMBL" id="OGF74461.1"/>
    </source>
</evidence>
<feature type="transmembrane region" description="Helical" evidence="1">
    <location>
        <begin position="99"/>
        <end position="117"/>
    </location>
</feature>
<organism evidence="2 3">
    <name type="scientific">Candidatus Giovannonibacteria bacterium RIFCSPHIGHO2_02_FULL_46_20</name>
    <dbReference type="NCBI Taxonomy" id="1798338"/>
    <lineage>
        <taxon>Bacteria</taxon>
        <taxon>Candidatus Giovannoniibacteriota</taxon>
    </lineage>
</organism>
<feature type="transmembrane region" description="Helical" evidence="1">
    <location>
        <begin position="161"/>
        <end position="179"/>
    </location>
</feature>
<accession>A0A1F5WGQ1</accession>
<evidence type="ECO:0000313" key="3">
    <source>
        <dbReference type="Proteomes" id="UP000178406"/>
    </source>
</evidence>
<dbReference type="AlphaFoldDB" id="A0A1F5WGQ1"/>
<comment type="caution">
    <text evidence="2">The sequence shown here is derived from an EMBL/GenBank/DDBJ whole genome shotgun (WGS) entry which is preliminary data.</text>
</comment>
<protein>
    <submittedName>
        <fullName evidence="2">Uncharacterized protein</fullName>
    </submittedName>
</protein>
<feature type="transmembrane region" description="Helical" evidence="1">
    <location>
        <begin position="129"/>
        <end position="149"/>
    </location>
</feature>
<reference evidence="2 3" key="1">
    <citation type="journal article" date="2016" name="Nat. Commun.">
        <title>Thousands of microbial genomes shed light on interconnected biogeochemical processes in an aquifer system.</title>
        <authorList>
            <person name="Anantharaman K."/>
            <person name="Brown C.T."/>
            <person name="Hug L.A."/>
            <person name="Sharon I."/>
            <person name="Castelle C.J."/>
            <person name="Probst A.J."/>
            <person name="Thomas B.C."/>
            <person name="Singh A."/>
            <person name="Wilkins M.J."/>
            <person name="Karaoz U."/>
            <person name="Brodie E.L."/>
            <person name="Williams K.H."/>
            <person name="Hubbard S.S."/>
            <person name="Banfield J.F."/>
        </authorList>
    </citation>
    <scope>NUCLEOTIDE SEQUENCE [LARGE SCALE GENOMIC DNA]</scope>
</reference>
<feature type="transmembrane region" description="Helical" evidence="1">
    <location>
        <begin position="40"/>
        <end position="58"/>
    </location>
</feature>
<feature type="transmembrane region" description="Helical" evidence="1">
    <location>
        <begin position="6"/>
        <end position="28"/>
    </location>
</feature>
<sequence>MPETIFGLPTAIALMYGAALFYFVGIIVTWKSYRAEPNELMGAFMAFLFSMGLALFLMGSAEYLAQPMLGAAGTLAILIGSVIMLRFPLSLTRQPLQSFLFYVSMVVAIAFFVVMMATKTGQAYTMPMIMWFMIIVNGIVVSFFVIYAGVKAKEQWFKVKAVGGGAGIATCCLASHVALMVGAPLLSAAFQFAAPVIIVASIQLGKSLQVSSQRPTINPATAV</sequence>
<dbReference type="Proteomes" id="UP000178406">
    <property type="component" value="Unassembled WGS sequence"/>
</dbReference>
<gene>
    <name evidence="2" type="ORF">A3J56_00780</name>
</gene>
<feature type="transmembrane region" description="Helical" evidence="1">
    <location>
        <begin position="64"/>
        <end position="87"/>
    </location>
</feature>
<keyword evidence="1" id="KW-0812">Transmembrane</keyword>
<keyword evidence="1" id="KW-1133">Transmembrane helix</keyword>
<proteinExistence type="predicted"/>
<keyword evidence="1" id="KW-0472">Membrane</keyword>
<dbReference type="EMBL" id="MFHQ01000017">
    <property type="protein sequence ID" value="OGF74461.1"/>
    <property type="molecule type" value="Genomic_DNA"/>
</dbReference>
<name>A0A1F5WGQ1_9BACT</name>